<evidence type="ECO:0000313" key="1">
    <source>
        <dbReference type="EMBL" id="SDC63142.1"/>
    </source>
</evidence>
<dbReference type="AlphaFoldDB" id="A0A1G6N5M1"/>
<dbReference type="OrthoDB" id="8480302at2"/>
<organism evidence="1 2">
    <name type="scientific">Desulfurella multipotens</name>
    <dbReference type="NCBI Taxonomy" id="79269"/>
    <lineage>
        <taxon>Bacteria</taxon>
        <taxon>Pseudomonadati</taxon>
        <taxon>Campylobacterota</taxon>
        <taxon>Desulfurellia</taxon>
        <taxon>Desulfurellales</taxon>
        <taxon>Desulfurellaceae</taxon>
        <taxon>Desulfurella</taxon>
    </lineage>
</organism>
<reference evidence="2" key="1">
    <citation type="submission" date="2016-10" db="EMBL/GenBank/DDBJ databases">
        <authorList>
            <person name="Varghese N."/>
            <person name="Submissions S."/>
        </authorList>
    </citation>
    <scope>NUCLEOTIDE SEQUENCE [LARGE SCALE GENOMIC DNA]</scope>
    <source>
        <strain evidence="2">DSM 8415</strain>
    </source>
</reference>
<dbReference type="Proteomes" id="UP000199411">
    <property type="component" value="Unassembled WGS sequence"/>
</dbReference>
<accession>A0A1G6N5M1</accession>
<evidence type="ECO:0000313" key="2">
    <source>
        <dbReference type="Proteomes" id="UP000199411"/>
    </source>
</evidence>
<proteinExistence type="predicted"/>
<name>A0A1G6N5M1_9BACT</name>
<dbReference type="EMBL" id="FMYU01000007">
    <property type="protein sequence ID" value="SDC63142.1"/>
    <property type="molecule type" value="Genomic_DNA"/>
</dbReference>
<keyword evidence="2" id="KW-1185">Reference proteome</keyword>
<dbReference type="RefSeq" id="WP_025392832.1">
    <property type="nucleotide sequence ID" value="NZ_FMYU01000007.1"/>
</dbReference>
<sequence>MASNKLDLITIKVVNGINEANIIKSKLESYGIPSLLKYESVGIVFGLELDGLGKVEIKVPKEYAEDALLLLSGEV</sequence>
<protein>
    <submittedName>
        <fullName evidence="1">Putative signal transducing protein</fullName>
    </submittedName>
</protein>
<gene>
    <name evidence="1" type="ORF">SAMN05660835_01124</name>
</gene>